<dbReference type="Proteomes" id="UP000192907">
    <property type="component" value="Unassembled WGS sequence"/>
</dbReference>
<dbReference type="RefSeq" id="WP_132323749.1">
    <property type="nucleotide sequence ID" value="NZ_FWZT01000023.1"/>
</dbReference>
<evidence type="ECO:0000256" key="1">
    <source>
        <dbReference type="SAM" id="SignalP"/>
    </source>
</evidence>
<keyword evidence="1" id="KW-0732">Signal</keyword>
<dbReference type="STRING" id="1513793.SAMN06296036_123111"/>
<dbReference type="PROSITE" id="PS51257">
    <property type="entry name" value="PROKAR_LIPOPROTEIN"/>
    <property type="match status" value="1"/>
</dbReference>
<reference evidence="3" key="1">
    <citation type="submission" date="2017-04" db="EMBL/GenBank/DDBJ databases">
        <authorList>
            <person name="Varghese N."/>
            <person name="Submissions S."/>
        </authorList>
    </citation>
    <scope>NUCLEOTIDE SEQUENCE [LARGE SCALE GENOMIC DNA]</scope>
    <source>
        <strain evidence="3">RKEM611</strain>
    </source>
</reference>
<sequence length="1252" mass="142633">MKRALPLTMPYLLLLAVITALSCSKQSNSYDEYLFRCGISSHHSSNHLLIEVARDGEWSDIVATLHQSLRASQKLETRKNCVLVPIDTPVDTMIQVSGISPDSTLGTIIDYNSLKKELINPVTLQKIEGVSTAQWQRCGFSSSKPGYKTSYLTNFDSFPLLGKHIQVASAANFTINELEISPLGCLRYPDLLSDLKVYSSEENNGDSDLFLTLDKNLLSLSEQSYQLCKDGERYDRTTGTCVGDEISVIIPRALETFDSSYDVTFQQGVLVDPIEVSLRSQNQNTVFSISSEKCNWLDIDPRTNTISGKTPFDSPLECNLNITATFGSGGKIDRNLSILIDPDNPPIWVKKPERLESRIYLGQSLFPVIFEADDSDSDNIEITHSIKGSNCDWITPSPYPIRDSIRFEGTTSTLSEATQCKIIVTAKTQQGRTIESSHIVKVDKEEICESFSDVVASLPSYEIKDFPLSSSFQTKVDSLGKIHILDSTSPNSFYLNTRQYSQWDKVIYRKKADEIPILVSSKWSSTPKVLLISKADGTLSFHSGSSVKYQFKLNSPPNLNDVWGVDSLEDKFGNILLVITKKDYIIDIYLEKTDLGYRASSGIFQHYDIESRPSLVQIDDTIHLALKRNHKIDHLLRIIPSNTGSWNINQSFGGCIESAPSIAVVQKNSLSILVNQNGSMVSYDYKNAEGRLKWQKSALLDIAGSGNPRYGNTQDELTNYIISPQGDQIKVYTLLSIDSLSIQTQLLEKRFNPTCYHSEEVGMLPARTRNFYDDLNFENNCLDDLINFYGQLCYAGYQPACKGVEVAQDDDGQWWRSPRQERFLPNNSITNTIVPGVALYFITEYNRANERDKESLRFSLKKWVTFIFEGQQYQDQQICKPFGNLRENHQANEWTLYVLAKLWSFMNMADMPLALERCTDYDQLRVINTSPSTNTISQLESSINSRLAPDTEGVMRLAYNGWKVHYFATINEVRKLVEDSEPATELIFEKIYHADPGNLLYKYYFIRDSQEETTTTFTDLQDELLKVCDLDFEQADRFNWRWERNSSNPGLGKNMMGWDCFFLEKLLEKHSTKTVISRDSMPRVAGYLCEYYELFMPGNDSAIRQLQRRGSVFKYDPGEFAIIYLGYLYTSRKLGAEELVRLSNKMILDKDLSNAEIALELEKAKTFFNAPFYDPLVFDGIKDEHMIFYLNQIMADYSKNRIPRLFHDNFSESEKQECVRLMLSEPYTTQTLNDYKRSLRGSYTLNGYRVVD</sequence>
<name>A0A1Y6CIS4_9BACT</name>
<accession>A0A1Y6CIS4</accession>
<protein>
    <submittedName>
        <fullName evidence="2">Uncharacterized protein</fullName>
    </submittedName>
</protein>
<dbReference type="AlphaFoldDB" id="A0A1Y6CIS4"/>
<feature type="signal peptide" evidence="1">
    <location>
        <begin position="1"/>
        <end position="29"/>
    </location>
</feature>
<evidence type="ECO:0000313" key="3">
    <source>
        <dbReference type="Proteomes" id="UP000192907"/>
    </source>
</evidence>
<gene>
    <name evidence="2" type="ORF">SAMN06296036_123111</name>
</gene>
<proteinExistence type="predicted"/>
<organism evidence="2 3">
    <name type="scientific">Pseudobacteriovorax antillogorgiicola</name>
    <dbReference type="NCBI Taxonomy" id="1513793"/>
    <lineage>
        <taxon>Bacteria</taxon>
        <taxon>Pseudomonadati</taxon>
        <taxon>Bdellovibrionota</taxon>
        <taxon>Oligoflexia</taxon>
        <taxon>Oligoflexales</taxon>
        <taxon>Pseudobacteriovoracaceae</taxon>
        <taxon>Pseudobacteriovorax</taxon>
    </lineage>
</organism>
<dbReference type="EMBL" id="FWZT01000023">
    <property type="protein sequence ID" value="SMF67277.1"/>
    <property type="molecule type" value="Genomic_DNA"/>
</dbReference>
<keyword evidence="3" id="KW-1185">Reference proteome</keyword>
<evidence type="ECO:0000313" key="2">
    <source>
        <dbReference type="EMBL" id="SMF67277.1"/>
    </source>
</evidence>
<feature type="chain" id="PRO_5012486814" evidence="1">
    <location>
        <begin position="30"/>
        <end position="1252"/>
    </location>
</feature>